<accession>A0A0G0DTL2</accession>
<keyword evidence="15 22" id="KW-0472">Membrane</keyword>
<evidence type="ECO:0000256" key="22">
    <source>
        <dbReference type="SAM" id="Phobius"/>
    </source>
</evidence>
<comment type="function">
    <text evidence="17">Transfers mannose from GDP-mannose to dolichol monophosphate to form dolichol phosphate mannose (Dol-P-Man) which is the mannosyl donor in pathways leading to N-glycosylation, glycosyl phosphatidylinositol membrane anchoring, and O-mannosylation of proteins.</text>
</comment>
<dbReference type="PANTHER" id="PTHR43398:SF1">
    <property type="entry name" value="DOLICHOL-PHOSPHATE MANNOSYLTRANSFERASE SUBUNIT 1"/>
    <property type="match status" value="1"/>
</dbReference>
<dbReference type="GO" id="GO:0006488">
    <property type="term" value="P:dolichol-linked oligosaccharide biosynthetic process"/>
    <property type="evidence" value="ECO:0007669"/>
    <property type="project" value="TreeGrafter"/>
</dbReference>
<dbReference type="InterPro" id="IPR007267">
    <property type="entry name" value="GtrA_DPMS_TM"/>
</dbReference>
<dbReference type="GO" id="GO:0004582">
    <property type="term" value="F:dolichyl-phosphate beta-D-mannosyltransferase activity"/>
    <property type="evidence" value="ECO:0007669"/>
    <property type="project" value="UniProtKB-EC"/>
</dbReference>
<dbReference type="InterPro" id="IPR029044">
    <property type="entry name" value="Nucleotide-diphossugar_trans"/>
</dbReference>
<dbReference type="GO" id="GO:0046872">
    <property type="term" value="F:metal ion binding"/>
    <property type="evidence" value="ECO:0007669"/>
    <property type="project" value="UniProtKB-KW"/>
</dbReference>
<evidence type="ECO:0000256" key="15">
    <source>
        <dbReference type="ARBA" id="ARBA00023136"/>
    </source>
</evidence>
<protein>
    <recommendedName>
        <fullName evidence="18">Dolichol-phosphate mannosyltransferase</fullName>
        <ecNumber evidence="8">2.4.1.83</ecNumber>
    </recommendedName>
    <alternativeName>
        <fullName evidence="20">Dolichol-phosphate mannose synthase</fullName>
    </alternativeName>
    <alternativeName>
        <fullName evidence="19">Dolichyl-phosphate beta-D-mannosyltransferase</fullName>
    </alternativeName>
    <alternativeName>
        <fullName evidence="21">Mannose-P-dolichol synthase</fullName>
    </alternativeName>
</protein>
<gene>
    <name evidence="25" type="ORF">UR64_C0009G0038</name>
</gene>
<comment type="cofactor">
    <cofactor evidence="1">
        <name>Ca(2+)</name>
        <dbReference type="ChEBI" id="CHEBI:29108"/>
    </cofactor>
</comment>
<evidence type="ECO:0000256" key="21">
    <source>
        <dbReference type="ARBA" id="ARBA00083744"/>
    </source>
</evidence>
<feature type="transmembrane region" description="Helical" evidence="22">
    <location>
        <begin position="332"/>
        <end position="351"/>
    </location>
</feature>
<evidence type="ECO:0000313" key="25">
    <source>
        <dbReference type="EMBL" id="KKP66335.1"/>
    </source>
</evidence>
<name>A0A0G0DTL2_9BACT</name>
<evidence type="ECO:0000256" key="17">
    <source>
        <dbReference type="ARBA" id="ARBA00053724"/>
    </source>
</evidence>
<evidence type="ECO:0000259" key="24">
    <source>
        <dbReference type="Pfam" id="PF04138"/>
    </source>
</evidence>
<keyword evidence="10" id="KW-0808">Transferase</keyword>
<dbReference type="SUPFAM" id="SSF53448">
    <property type="entry name" value="Nucleotide-diphospho-sugar transferases"/>
    <property type="match status" value="1"/>
</dbReference>
<dbReference type="GO" id="GO:0012505">
    <property type="term" value="C:endomembrane system"/>
    <property type="evidence" value="ECO:0007669"/>
    <property type="project" value="UniProtKB-SubCell"/>
</dbReference>
<feature type="domain" description="Glycosyltransferase 2-like" evidence="23">
    <location>
        <begin position="9"/>
        <end position="171"/>
    </location>
</feature>
<dbReference type="GO" id="GO:0006506">
    <property type="term" value="P:GPI anchor biosynthetic process"/>
    <property type="evidence" value="ECO:0007669"/>
    <property type="project" value="TreeGrafter"/>
</dbReference>
<evidence type="ECO:0000256" key="7">
    <source>
        <dbReference type="ARBA" id="ARBA00006739"/>
    </source>
</evidence>
<dbReference type="GO" id="GO:0000271">
    <property type="term" value="P:polysaccharide biosynthetic process"/>
    <property type="evidence" value="ECO:0007669"/>
    <property type="project" value="InterPro"/>
</dbReference>
<dbReference type="Pfam" id="PF00535">
    <property type="entry name" value="Glycos_transf_2"/>
    <property type="match status" value="1"/>
</dbReference>
<dbReference type="GO" id="GO:0016020">
    <property type="term" value="C:membrane"/>
    <property type="evidence" value="ECO:0007669"/>
    <property type="project" value="UniProtKB-SubCell"/>
</dbReference>
<feature type="transmembrane region" description="Helical" evidence="22">
    <location>
        <begin position="267"/>
        <end position="286"/>
    </location>
</feature>
<evidence type="ECO:0000256" key="9">
    <source>
        <dbReference type="ARBA" id="ARBA00022676"/>
    </source>
</evidence>
<keyword evidence="16" id="KW-0464">Manganese</keyword>
<evidence type="ECO:0000256" key="5">
    <source>
        <dbReference type="ARBA" id="ARBA00004308"/>
    </source>
</evidence>
<feature type="transmembrane region" description="Helical" evidence="22">
    <location>
        <begin position="307"/>
        <end position="326"/>
    </location>
</feature>
<evidence type="ECO:0000256" key="4">
    <source>
        <dbReference type="ARBA" id="ARBA00004141"/>
    </source>
</evidence>
<comment type="subcellular location">
    <subcellularLocation>
        <location evidence="5">Endomembrane system</location>
    </subcellularLocation>
    <subcellularLocation>
        <location evidence="4">Membrane</location>
        <topology evidence="4">Multi-pass membrane protein</topology>
    </subcellularLocation>
</comment>
<dbReference type="GO" id="GO:0035269">
    <property type="term" value="P:protein O-linked glycosylation via mannose"/>
    <property type="evidence" value="ECO:0007669"/>
    <property type="project" value="TreeGrafter"/>
</dbReference>
<evidence type="ECO:0000256" key="11">
    <source>
        <dbReference type="ARBA" id="ARBA00022692"/>
    </source>
</evidence>
<comment type="cofactor">
    <cofactor evidence="3">
        <name>Mg(2+)</name>
        <dbReference type="ChEBI" id="CHEBI:18420"/>
    </cofactor>
</comment>
<evidence type="ECO:0000256" key="8">
    <source>
        <dbReference type="ARBA" id="ARBA00012704"/>
    </source>
</evidence>
<keyword evidence="9" id="KW-0328">Glycosyltransferase</keyword>
<evidence type="ECO:0000256" key="3">
    <source>
        <dbReference type="ARBA" id="ARBA00001946"/>
    </source>
</evidence>
<dbReference type="AlphaFoldDB" id="A0A0G0DTL2"/>
<reference evidence="25 26" key="1">
    <citation type="journal article" date="2015" name="Nature">
        <title>rRNA introns, odd ribosomes, and small enigmatic genomes across a large radiation of phyla.</title>
        <authorList>
            <person name="Brown C.T."/>
            <person name="Hug L.A."/>
            <person name="Thomas B.C."/>
            <person name="Sharon I."/>
            <person name="Castelle C.J."/>
            <person name="Singh A."/>
            <person name="Wilkins M.J."/>
            <person name="Williams K.H."/>
            <person name="Banfield J.F."/>
        </authorList>
    </citation>
    <scope>NUCLEOTIDE SEQUENCE [LARGE SCALE GENOMIC DNA]</scope>
</reference>
<dbReference type="Pfam" id="PF04138">
    <property type="entry name" value="GtrA_DPMS_TM"/>
    <property type="match status" value="1"/>
</dbReference>
<evidence type="ECO:0000256" key="18">
    <source>
        <dbReference type="ARBA" id="ARBA00074878"/>
    </source>
</evidence>
<dbReference type="CDD" id="cd06442">
    <property type="entry name" value="DPM1_like"/>
    <property type="match status" value="1"/>
</dbReference>
<comment type="caution">
    <text evidence="25">The sequence shown here is derived from an EMBL/GenBank/DDBJ whole genome shotgun (WGS) entry which is preliminary data.</text>
</comment>
<keyword evidence="11 22" id="KW-0812">Transmembrane</keyword>
<comment type="pathway">
    <text evidence="6">Protein modification; protein glycosylation.</text>
</comment>
<dbReference type="Gene3D" id="3.90.550.10">
    <property type="entry name" value="Spore Coat Polysaccharide Biosynthesis Protein SpsA, Chain A"/>
    <property type="match status" value="1"/>
</dbReference>
<keyword evidence="14 22" id="KW-1133">Transmembrane helix</keyword>
<evidence type="ECO:0000256" key="14">
    <source>
        <dbReference type="ARBA" id="ARBA00022989"/>
    </source>
</evidence>
<evidence type="ECO:0000256" key="20">
    <source>
        <dbReference type="ARBA" id="ARBA00082614"/>
    </source>
</evidence>
<dbReference type="PATRIC" id="fig|1618761.3.peg.494"/>
<dbReference type="InterPro" id="IPR039528">
    <property type="entry name" value="DPM1-like"/>
</dbReference>
<organism evidence="25 26">
    <name type="scientific">Candidatus Nomurabacteria bacterium GW2011_GWE1_35_16</name>
    <dbReference type="NCBI Taxonomy" id="1618761"/>
    <lineage>
        <taxon>Bacteria</taxon>
        <taxon>Candidatus Nomuraibacteriota</taxon>
    </lineage>
</organism>
<evidence type="ECO:0000256" key="2">
    <source>
        <dbReference type="ARBA" id="ARBA00001936"/>
    </source>
</evidence>
<evidence type="ECO:0000313" key="26">
    <source>
        <dbReference type="Proteomes" id="UP000034952"/>
    </source>
</evidence>
<dbReference type="PANTHER" id="PTHR43398">
    <property type="entry name" value="DOLICHOL-PHOSPHATE MANNOSYLTRANSFERASE SUBUNIT 1"/>
    <property type="match status" value="1"/>
</dbReference>
<keyword evidence="13" id="KW-0460">Magnesium</keyword>
<dbReference type="InterPro" id="IPR001173">
    <property type="entry name" value="Glyco_trans_2-like"/>
</dbReference>
<evidence type="ECO:0000256" key="16">
    <source>
        <dbReference type="ARBA" id="ARBA00023211"/>
    </source>
</evidence>
<dbReference type="EMBL" id="LBPY01000009">
    <property type="protein sequence ID" value="KKP66335.1"/>
    <property type="molecule type" value="Genomic_DNA"/>
</dbReference>
<evidence type="ECO:0000256" key="6">
    <source>
        <dbReference type="ARBA" id="ARBA00004922"/>
    </source>
</evidence>
<feature type="transmembrane region" description="Helical" evidence="22">
    <location>
        <begin position="239"/>
        <end position="261"/>
    </location>
</feature>
<evidence type="ECO:0000259" key="23">
    <source>
        <dbReference type="Pfam" id="PF00535"/>
    </source>
</evidence>
<evidence type="ECO:0000256" key="13">
    <source>
        <dbReference type="ARBA" id="ARBA00022842"/>
    </source>
</evidence>
<dbReference type="FunFam" id="3.90.550.10:FF:000119">
    <property type="entry name" value="Dolichol-phosphate mannosyltransferase subunit 1"/>
    <property type="match status" value="1"/>
</dbReference>
<evidence type="ECO:0000256" key="1">
    <source>
        <dbReference type="ARBA" id="ARBA00001913"/>
    </source>
</evidence>
<evidence type="ECO:0000256" key="19">
    <source>
        <dbReference type="ARBA" id="ARBA00082336"/>
    </source>
</evidence>
<dbReference type="Proteomes" id="UP000034952">
    <property type="component" value="Unassembled WGS sequence"/>
</dbReference>
<sequence length="359" mass="41323">MICLYMKLSLIIPTYNEKENIRILILKLEEEFNLNKIDGEIIVVDDNSPDGTGIILDDLKMKYVFLRVIHREGKLGLSSAVVAGFNLAKGDILGVMDADLSHSPEKVNEMYQEIIKGADFVVGSRYIKGGKIEGWNIYRKLLSLGATLFARVYTSVKDPMSGFFMFKKDLLLNKEINPKGFKILLELLIKLEYKQIVEIPIVFINRTVGKSKAGTREIIYYLENLIKYLPYKKEVIGEFLKFILVGLVGTFVNIIILYSFTEYYNVYYLYSALLSFVVAVTVNFILNKIWTFNEKIGYKIFQKYIKFFSVSLFALSVNIFFLILLTEVFGLYYIYSQILAIGMSLVINFIGNKIWTFCK</sequence>
<feature type="domain" description="GtrA/DPMS transmembrane" evidence="24">
    <location>
        <begin position="241"/>
        <end position="357"/>
    </location>
</feature>
<comment type="cofactor">
    <cofactor evidence="2">
        <name>Mn(2+)</name>
        <dbReference type="ChEBI" id="CHEBI:29035"/>
    </cofactor>
</comment>
<evidence type="ECO:0000256" key="12">
    <source>
        <dbReference type="ARBA" id="ARBA00022723"/>
    </source>
</evidence>
<keyword evidence="12" id="KW-0479">Metal-binding</keyword>
<comment type="similarity">
    <text evidence="7">Belongs to the glycosyltransferase 2 family.</text>
</comment>
<dbReference type="EC" id="2.4.1.83" evidence="8"/>
<proteinExistence type="inferred from homology"/>
<evidence type="ECO:0000256" key="10">
    <source>
        <dbReference type="ARBA" id="ARBA00022679"/>
    </source>
</evidence>